<feature type="signal peptide" evidence="3">
    <location>
        <begin position="1"/>
        <end position="24"/>
    </location>
</feature>
<protein>
    <submittedName>
        <fullName evidence="4">VCBS repeat-containing protein</fullName>
    </submittedName>
</protein>
<dbReference type="RefSeq" id="WP_280577812.1">
    <property type="nucleotide sequence ID" value="NZ_JARXRO010000014.1"/>
</dbReference>
<dbReference type="PANTHER" id="PTHR46580">
    <property type="entry name" value="SENSOR KINASE-RELATED"/>
    <property type="match status" value="1"/>
</dbReference>
<dbReference type="PROSITE" id="PS51257">
    <property type="entry name" value="PROKAR_LIPOPROTEIN"/>
    <property type="match status" value="1"/>
</dbReference>
<feature type="region of interest" description="Disordered" evidence="2">
    <location>
        <begin position="291"/>
        <end position="312"/>
    </location>
</feature>
<sequence>MECLYVRRRFGGCLSLLTCFLVLGCGVSGGDGAPEPAGVSPAAPIQAAASPAPRRAAGSAGNASDMSASPDTSKGEARFLPPDWYPTGASTGELIAIASLDIDGNRRDDIVMASRFTGVSSVGKPTRFLVMRQSSAGTLLPIQEIPYPGNFRSVLTMKLASADVDNDGIEDAVLASDRGILVLSYSASTGYRITEATLSSCAHIALTDIDLDGNVDAACLYEMFLSTLMGDGSGRFVDSGSWRLPSDGWVDLKAADANEDGFTDLLLLRDGIGAELMVYPHDGAGGFRAPDSMPMPPNEDAPPSGSDISDAGMEIGDFNDDGLADLVVSTTKRMPALFHVLYQSPGREPPLFRIRQVDLPQIASHFAVADFERDGDDDIFVRFPAGAVSHATVFRQESGRLVKGEDISSAPSVPYDQSNSTTVGDIDSNGCPDVLSVDGVALWINRVEGCFRRDTGGRGHRWKR</sequence>
<evidence type="ECO:0000313" key="4">
    <source>
        <dbReference type="EMBL" id="MDH5833539.1"/>
    </source>
</evidence>
<proteinExistence type="predicted"/>
<dbReference type="EMBL" id="JARXRO010000014">
    <property type="protein sequence ID" value="MDH5833539.1"/>
    <property type="molecule type" value="Genomic_DNA"/>
</dbReference>
<comment type="caution">
    <text evidence="4">The sequence shown here is derived from an EMBL/GenBank/DDBJ whole genome shotgun (WGS) entry which is preliminary data.</text>
</comment>
<gene>
    <name evidence="4" type="ORF">QFW81_06310</name>
</gene>
<evidence type="ECO:0000313" key="5">
    <source>
        <dbReference type="Proteomes" id="UP001156873"/>
    </source>
</evidence>
<evidence type="ECO:0000256" key="3">
    <source>
        <dbReference type="SAM" id="SignalP"/>
    </source>
</evidence>
<reference evidence="4 5" key="1">
    <citation type="submission" date="2023-04" db="EMBL/GenBank/DDBJ databases">
        <title>Luteimonas sp. M1R5S59.</title>
        <authorList>
            <person name="Sun J.-Q."/>
        </authorList>
    </citation>
    <scope>NUCLEOTIDE SEQUENCE [LARGE SCALE GENOMIC DNA]</scope>
    <source>
        <strain evidence="4 5">M1R5S59</strain>
    </source>
</reference>
<dbReference type="InterPro" id="IPR028994">
    <property type="entry name" value="Integrin_alpha_N"/>
</dbReference>
<dbReference type="Gene3D" id="2.130.10.130">
    <property type="entry name" value="Integrin alpha, N-terminal"/>
    <property type="match status" value="2"/>
</dbReference>
<accession>A0ABT6JS76</accession>
<dbReference type="InterPro" id="IPR013517">
    <property type="entry name" value="FG-GAP"/>
</dbReference>
<feature type="compositionally biased region" description="Low complexity" evidence="2">
    <location>
        <begin position="37"/>
        <end position="64"/>
    </location>
</feature>
<feature type="chain" id="PRO_5045250622" evidence="3">
    <location>
        <begin position="25"/>
        <end position="464"/>
    </location>
</feature>
<dbReference type="Proteomes" id="UP001156873">
    <property type="component" value="Unassembled WGS sequence"/>
</dbReference>
<organism evidence="4 5">
    <name type="scientific">Luteimonas kalidii</name>
    <dbReference type="NCBI Taxonomy" id="3042025"/>
    <lineage>
        <taxon>Bacteria</taxon>
        <taxon>Pseudomonadati</taxon>
        <taxon>Pseudomonadota</taxon>
        <taxon>Gammaproteobacteria</taxon>
        <taxon>Lysobacterales</taxon>
        <taxon>Lysobacteraceae</taxon>
        <taxon>Luteimonas</taxon>
    </lineage>
</organism>
<evidence type="ECO:0000256" key="2">
    <source>
        <dbReference type="SAM" id="MobiDB-lite"/>
    </source>
</evidence>
<dbReference type="PANTHER" id="PTHR46580:SF4">
    <property type="entry name" value="ATP_GTP-BINDING PROTEIN"/>
    <property type="match status" value="1"/>
</dbReference>
<keyword evidence="1 3" id="KW-0732">Signal</keyword>
<keyword evidence="5" id="KW-1185">Reference proteome</keyword>
<feature type="region of interest" description="Disordered" evidence="2">
    <location>
        <begin position="34"/>
        <end position="78"/>
    </location>
</feature>
<name>A0ABT6JS76_9GAMM</name>
<dbReference type="Pfam" id="PF13517">
    <property type="entry name" value="FG-GAP_3"/>
    <property type="match status" value="1"/>
</dbReference>
<evidence type="ECO:0000256" key="1">
    <source>
        <dbReference type="ARBA" id="ARBA00022729"/>
    </source>
</evidence>
<dbReference type="SUPFAM" id="SSF69318">
    <property type="entry name" value="Integrin alpha N-terminal domain"/>
    <property type="match status" value="1"/>
</dbReference>